<feature type="chain" id="PRO_5045604018" evidence="1">
    <location>
        <begin position="18"/>
        <end position="213"/>
    </location>
</feature>
<proteinExistence type="predicted"/>
<feature type="signal peptide" evidence="1">
    <location>
        <begin position="1"/>
        <end position="17"/>
    </location>
</feature>
<accession>A0ABT5DHM4</accession>
<protein>
    <submittedName>
        <fullName evidence="2">Uncharacterized protein</fullName>
    </submittedName>
</protein>
<keyword evidence="3" id="KW-1185">Reference proteome</keyword>
<dbReference type="RefSeq" id="WP_272143344.1">
    <property type="nucleotide sequence ID" value="NZ_JAQNDM010000002.1"/>
</dbReference>
<reference evidence="2 3" key="1">
    <citation type="submission" date="2022-11" db="EMBL/GenBank/DDBJ databases">
        <title>Minimal conservation of predation-associated metabolite biosynthetic gene clusters underscores biosynthetic potential of Myxococcota including descriptions for ten novel species: Archangium lansinium sp. nov., Myxococcus landrumus sp. nov., Nannocystis bai.</title>
        <authorList>
            <person name="Ahearne A."/>
            <person name="Stevens C."/>
            <person name="Dowd S."/>
        </authorList>
    </citation>
    <scope>NUCLEOTIDE SEQUENCE [LARGE SCALE GENOMIC DNA]</scope>
    <source>
        <strain evidence="2 3">NCWAL01</strain>
    </source>
</reference>
<sequence>MRLTLSAVLFTASLATACGGPLEQTLLSDQEAEVTSASDALTVGPIGGGLVTQCISRDTVLAQPNGTSATARWSCTAGTPTSFYGTSNDATYGQPACTDRFVTEVTGLNGNWAAPFVEAIPSSIIRDQASCNALFVTGSAWGMRYTSWEGLGSVSGSGIWTPAANGRPASCNLRFSLPGDTGFIKVRVAASAFSYGTTRIRVRTGVGVIGMIC</sequence>
<dbReference type="Proteomes" id="UP001221838">
    <property type="component" value="Unassembled WGS sequence"/>
</dbReference>
<keyword evidence="1" id="KW-0732">Signal</keyword>
<evidence type="ECO:0000256" key="1">
    <source>
        <dbReference type="SAM" id="SignalP"/>
    </source>
</evidence>
<comment type="caution">
    <text evidence="2">The sequence shown here is derived from an EMBL/GenBank/DDBJ whole genome shotgun (WGS) entry which is preliminary data.</text>
</comment>
<name>A0ABT5DHM4_9BACT</name>
<gene>
    <name evidence="2" type="ORF">POL68_32135</name>
</gene>
<dbReference type="PROSITE" id="PS51257">
    <property type="entry name" value="PROKAR_LIPOPROTEIN"/>
    <property type="match status" value="1"/>
</dbReference>
<evidence type="ECO:0000313" key="2">
    <source>
        <dbReference type="EMBL" id="MDC0713155.1"/>
    </source>
</evidence>
<evidence type="ECO:0000313" key="3">
    <source>
        <dbReference type="Proteomes" id="UP001221838"/>
    </source>
</evidence>
<organism evidence="2 3">
    <name type="scientific">Stigmatella ashevillensis</name>
    <dbReference type="NCBI Taxonomy" id="2995309"/>
    <lineage>
        <taxon>Bacteria</taxon>
        <taxon>Pseudomonadati</taxon>
        <taxon>Myxococcota</taxon>
        <taxon>Myxococcia</taxon>
        <taxon>Myxococcales</taxon>
        <taxon>Cystobacterineae</taxon>
        <taxon>Archangiaceae</taxon>
        <taxon>Stigmatella</taxon>
    </lineage>
</organism>
<dbReference type="EMBL" id="JAQNDM010000002">
    <property type="protein sequence ID" value="MDC0713155.1"/>
    <property type="molecule type" value="Genomic_DNA"/>
</dbReference>